<feature type="signal peptide" evidence="2">
    <location>
        <begin position="1"/>
        <end position="21"/>
    </location>
</feature>
<dbReference type="RefSeq" id="WP_379680054.1">
    <property type="nucleotide sequence ID" value="NZ_JBHMFE010000011.1"/>
</dbReference>
<feature type="chain" id="PRO_5046122728" evidence="2">
    <location>
        <begin position="22"/>
        <end position="335"/>
    </location>
</feature>
<name>A0ABV5H902_9FLAO</name>
<dbReference type="Proteomes" id="UP001589562">
    <property type="component" value="Unassembled WGS sequence"/>
</dbReference>
<reference evidence="3 4" key="1">
    <citation type="submission" date="2024-09" db="EMBL/GenBank/DDBJ databases">
        <authorList>
            <person name="Sun Q."/>
            <person name="Mori K."/>
        </authorList>
    </citation>
    <scope>NUCLEOTIDE SEQUENCE [LARGE SCALE GENOMIC DNA]</scope>
    <source>
        <strain evidence="3 4">CECT 8365</strain>
    </source>
</reference>
<evidence type="ECO:0000256" key="2">
    <source>
        <dbReference type="SAM" id="SignalP"/>
    </source>
</evidence>
<evidence type="ECO:0000313" key="3">
    <source>
        <dbReference type="EMBL" id="MFB9108381.1"/>
    </source>
</evidence>
<accession>A0ABV5H902</accession>
<dbReference type="EMBL" id="JBHMFE010000011">
    <property type="protein sequence ID" value="MFB9108381.1"/>
    <property type="molecule type" value="Genomic_DNA"/>
</dbReference>
<feature type="coiled-coil region" evidence="1">
    <location>
        <begin position="303"/>
        <end position="333"/>
    </location>
</feature>
<comment type="caution">
    <text evidence="3">The sequence shown here is derived from an EMBL/GenBank/DDBJ whole genome shotgun (WGS) entry which is preliminary data.</text>
</comment>
<sequence>MKNKFTLLFFGILFLNTTLHAQISTGSGGATSVLPNSTTTNTNVGIGTTEPSGRLEIAGFPAVNTTYTFLNAGDSFSKSLLLNIGTLRENSSPVGKARLLTFYDVPPSNIYPNAQTMLAIEDRNDANRLRHTARANSWSNFTLSDRAQKLVFEVYENDEAGILTLPKPDSYLTIGGTQAWPIPYRLMVKNGNSKFEGTVYVDTNLGIGTSNFTDGPDTYRLSVKGKVRAEEVKVYNTWADYVFANNYDLKPLAKVEEYITQNGHLPNVPSAKEITEKGLELGEMAKIQQEKIEELTLYLIQQNKQLEEQKLYLIQQNKEMEELKAQVKALLASKK</sequence>
<keyword evidence="1" id="KW-0175">Coiled coil</keyword>
<keyword evidence="2" id="KW-0732">Signal</keyword>
<organism evidence="3 4">
    <name type="scientific">Flavobacterium gyeonganense</name>
    <dbReference type="NCBI Taxonomy" id="1310418"/>
    <lineage>
        <taxon>Bacteria</taxon>
        <taxon>Pseudomonadati</taxon>
        <taxon>Bacteroidota</taxon>
        <taxon>Flavobacteriia</taxon>
        <taxon>Flavobacteriales</taxon>
        <taxon>Flavobacteriaceae</taxon>
        <taxon>Flavobacterium</taxon>
    </lineage>
</organism>
<protein>
    <submittedName>
        <fullName evidence="3">Uncharacterized protein</fullName>
    </submittedName>
</protein>
<gene>
    <name evidence="3" type="ORF">ACFFVK_07315</name>
</gene>
<proteinExistence type="predicted"/>
<keyword evidence="4" id="KW-1185">Reference proteome</keyword>
<evidence type="ECO:0000256" key="1">
    <source>
        <dbReference type="SAM" id="Coils"/>
    </source>
</evidence>
<evidence type="ECO:0000313" key="4">
    <source>
        <dbReference type="Proteomes" id="UP001589562"/>
    </source>
</evidence>